<sequence length="41" mass="4340">MSVVDRRRIVVGVDGSSAATQAARWAAVVAAHRGVPSTWFT</sequence>
<comment type="caution">
    <text evidence="2">The sequence shown here is derived from an EMBL/GenBank/DDBJ whole genome shotgun (WGS) entry which is preliminary data.</text>
</comment>
<protein>
    <recommendedName>
        <fullName evidence="1">UspA domain-containing protein</fullName>
    </recommendedName>
</protein>
<organism evidence="2 3">
    <name type="scientific">Rhodococcus opacus RKJ300 = JCM 13270</name>
    <dbReference type="NCBI Taxonomy" id="1165867"/>
    <lineage>
        <taxon>Bacteria</taxon>
        <taxon>Bacillati</taxon>
        <taxon>Actinomycetota</taxon>
        <taxon>Actinomycetes</taxon>
        <taxon>Mycobacteriales</taxon>
        <taxon>Nocardiaceae</taxon>
        <taxon>Rhodococcus</taxon>
    </lineage>
</organism>
<dbReference type="Gene3D" id="3.40.50.620">
    <property type="entry name" value="HUPs"/>
    <property type="match status" value="1"/>
</dbReference>
<dbReference type="InterPro" id="IPR014729">
    <property type="entry name" value="Rossmann-like_a/b/a_fold"/>
</dbReference>
<dbReference type="EMBL" id="AJJH01000145">
    <property type="protein sequence ID" value="EID76209.1"/>
    <property type="molecule type" value="Genomic_DNA"/>
</dbReference>
<evidence type="ECO:0000259" key="1">
    <source>
        <dbReference type="Pfam" id="PF00582"/>
    </source>
</evidence>
<dbReference type="Proteomes" id="UP000006447">
    <property type="component" value="Unassembled WGS sequence"/>
</dbReference>
<feature type="domain" description="UspA" evidence="1">
    <location>
        <begin position="6"/>
        <end position="36"/>
    </location>
</feature>
<accession>I0WIJ3</accession>
<dbReference type="AlphaFoldDB" id="I0WIJ3"/>
<name>I0WIJ3_RHOOP</name>
<proteinExistence type="predicted"/>
<reference evidence="2 3" key="1">
    <citation type="journal article" date="2012" name="J. Bacteriol.">
        <title>Draft genome sequence of the nitrophenol-degrading actinomycete Rhodococcus imtechensis RKJ300.</title>
        <authorList>
            <person name="Vikram S."/>
            <person name="Kumar S."/>
            <person name="Subramanian S."/>
            <person name="Raghava G.P."/>
        </authorList>
    </citation>
    <scope>NUCLEOTIDE SEQUENCE [LARGE SCALE GENOMIC DNA]</scope>
    <source>
        <strain evidence="2 3">RKJ300</strain>
    </source>
</reference>
<dbReference type="PATRIC" id="fig|1165867.3.peg.5548"/>
<dbReference type="SUPFAM" id="SSF52402">
    <property type="entry name" value="Adenine nucleotide alpha hydrolases-like"/>
    <property type="match status" value="1"/>
</dbReference>
<evidence type="ECO:0000313" key="2">
    <source>
        <dbReference type="EMBL" id="EID76209.1"/>
    </source>
</evidence>
<dbReference type="Pfam" id="PF00582">
    <property type="entry name" value="Usp"/>
    <property type="match status" value="1"/>
</dbReference>
<gene>
    <name evidence="2" type="ORF">W59_27121</name>
</gene>
<dbReference type="InterPro" id="IPR006016">
    <property type="entry name" value="UspA"/>
</dbReference>
<evidence type="ECO:0000313" key="3">
    <source>
        <dbReference type="Proteomes" id="UP000006447"/>
    </source>
</evidence>